<reference evidence="2" key="1">
    <citation type="journal article" date="2022" name="bioRxiv">
        <title>Sequencing and chromosome-scale assembly of the giantPleurodeles waltlgenome.</title>
        <authorList>
            <person name="Brown T."/>
            <person name="Elewa A."/>
            <person name="Iarovenko S."/>
            <person name="Subramanian E."/>
            <person name="Araus A.J."/>
            <person name="Petzold A."/>
            <person name="Susuki M."/>
            <person name="Suzuki K.-i.T."/>
            <person name="Hayashi T."/>
            <person name="Toyoda A."/>
            <person name="Oliveira C."/>
            <person name="Osipova E."/>
            <person name="Leigh N.D."/>
            <person name="Simon A."/>
            <person name="Yun M.H."/>
        </authorList>
    </citation>
    <scope>NUCLEOTIDE SEQUENCE</scope>
    <source>
        <strain evidence="2">20211129_DDA</strain>
        <tissue evidence="2">Liver</tissue>
    </source>
</reference>
<sequence>MESPQPSAKVQPGGTRKQEHPKVPAFLCKLEMLLDDPDTKEFISWNQYRRNDNVLQSPVFEEVFIQDSFARSR</sequence>
<feature type="region of interest" description="Disordered" evidence="1">
    <location>
        <begin position="1"/>
        <end position="21"/>
    </location>
</feature>
<evidence type="ECO:0000313" key="3">
    <source>
        <dbReference type="Proteomes" id="UP001066276"/>
    </source>
</evidence>
<dbReference type="AlphaFoldDB" id="A0AAV7WNJ8"/>
<keyword evidence="3" id="KW-1185">Reference proteome</keyword>
<comment type="caution">
    <text evidence="2">The sequence shown here is derived from an EMBL/GenBank/DDBJ whole genome shotgun (WGS) entry which is preliminary data.</text>
</comment>
<organism evidence="2 3">
    <name type="scientific">Pleurodeles waltl</name>
    <name type="common">Iberian ribbed newt</name>
    <dbReference type="NCBI Taxonomy" id="8319"/>
    <lineage>
        <taxon>Eukaryota</taxon>
        <taxon>Metazoa</taxon>
        <taxon>Chordata</taxon>
        <taxon>Craniata</taxon>
        <taxon>Vertebrata</taxon>
        <taxon>Euteleostomi</taxon>
        <taxon>Amphibia</taxon>
        <taxon>Batrachia</taxon>
        <taxon>Caudata</taxon>
        <taxon>Salamandroidea</taxon>
        <taxon>Salamandridae</taxon>
        <taxon>Pleurodelinae</taxon>
        <taxon>Pleurodeles</taxon>
    </lineage>
</organism>
<dbReference type="EMBL" id="JANPWB010000001">
    <property type="protein sequence ID" value="KAJ1214231.1"/>
    <property type="molecule type" value="Genomic_DNA"/>
</dbReference>
<evidence type="ECO:0000313" key="2">
    <source>
        <dbReference type="EMBL" id="KAJ1214231.1"/>
    </source>
</evidence>
<protein>
    <submittedName>
        <fullName evidence="2">Uncharacterized protein</fullName>
    </submittedName>
</protein>
<dbReference type="Proteomes" id="UP001066276">
    <property type="component" value="Chromosome 1_1"/>
</dbReference>
<accession>A0AAV7WNJ8</accession>
<proteinExistence type="predicted"/>
<evidence type="ECO:0000256" key="1">
    <source>
        <dbReference type="SAM" id="MobiDB-lite"/>
    </source>
</evidence>
<name>A0AAV7WNJ8_PLEWA</name>
<gene>
    <name evidence="2" type="ORF">NDU88_001856</name>
</gene>